<sequence length="67" mass="8100">MVNNDLSSLDRFLNFSEDFRQTNFDVPFRIDRPTMLKWDNRHMTSFAEETGDHLLQRASYTNNFPWI</sequence>
<name>A0A0K2UIB0_LEPSM</name>
<evidence type="ECO:0000313" key="1">
    <source>
        <dbReference type="EMBL" id="CDW37999.1"/>
    </source>
</evidence>
<protein>
    <submittedName>
        <fullName evidence="1">Uncharacterized protein</fullName>
    </submittedName>
</protein>
<reference evidence="1" key="1">
    <citation type="submission" date="2014-05" db="EMBL/GenBank/DDBJ databases">
        <authorList>
            <person name="Chronopoulou M."/>
        </authorList>
    </citation>
    <scope>NUCLEOTIDE SEQUENCE</scope>
    <source>
        <tissue evidence="1">Whole organism</tissue>
    </source>
</reference>
<proteinExistence type="predicted"/>
<accession>A0A0K2UIB0</accession>
<dbReference type="EMBL" id="HACA01020638">
    <property type="protein sequence ID" value="CDW37999.1"/>
    <property type="molecule type" value="Transcribed_RNA"/>
</dbReference>
<organism evidence="1">
    <name type="scientific">Lepeophtheirus salmonis</name>
    <name type="common">Salmon louse</name>
    <name type="synonym">Caligus salmonis</name>
    <dbReference type="NCBI Taxonomy" id="72036"/>
    <lineage>
        <taxon>Eukaryota</taxon>
        <taxon>Metazoa</taxon>
        <taxon>Ecdysozoa</taxon>
        <taxon>Arthropoda</taxon>
        <taxon>Crustacea</taxon>
        <taxon>Multicrustacea</taxon>
        <taxon>Hexanauplia</taxon>
        <taxon>Copepoda</taxon>
        <taxon>Siphonostomatoida</taxon>
        <taxon>Caligidae</taxon>
        <taxon>Lepeophtheirus</taxon>
    </lineage>
</organism>
<dbReference type="AlphaFoldDB" id="A0A0K2UIB0"/>